<organism evidence="4">
    <name type="scientific">Enterobius vermicularis</name>
    <name type="common">Human pinworm</name>
    <dbReference type="NCBI Taxonomy" id="51028"/>
    <lineage>
        <taxon>Eukaryota</taxon>
        <taxon>Metazoa</taxon>
        <taxon>Ecdysozoa</taxon>
        <taxon>Nematoda</taxon>
        <taxon>Chromadorea</taxon>
        <taxon>Rhabditida</taxon>
        <taxon>Spirurina</taxon>
        <taxon>Oxyuridomorpha</taxon>
        <taxon>Oxyuroidea</taxon>
        <taxon>Oxyuridae</taxon>
        <taxon>Enterobius</taxon>
    </lineage>
</organism>
<reference evidence="4" key="1">
    <citation type="submission" date="2016-04" db="UniProtKB">
        <authorList>
            <consortium name="WormBaseParasite"/>
        </authorList>
    </citation>
    <scope>IDENTIFICATION</scope>
</reference>
<dbReference type="PROSITE" id="PS50297">
    <property type="entry name" value="ANK_REP_REGION"/>
    <property type="match status" value="1"/>
</dbReference>
<dbReference type="Proteomes" id="UP000274131">
    <property type="component" value="Unassembled WGS sequence"/>
</dbReference>
<name>A0A0N4V2J0_ENTVE</name>
<dbReference type="InterPro" id="IPR002110">
    <property type="entry name" value="Ankyrin_rpt"/>
</dbReference>
<dbReference type="Pfam" id="PF13637">
    <property type="entry name" value="Ank_4"/>
    <property type="match status" value="1"/>
</dbReference>
<keyword evidence="1" id="KW-0040">ANK repeat</keyword>
<evidence type="ECO:0000313" key="3">
    <source>
        <dbReference type="Proteomes" id="UP000274131"/>
    </source>
</evidence>
<evidence type="ECO:0000256" key="1">
    <source>
        <dbReference type="PROSITE-ProRule" id="PRU00023"/>
    </source>
</evidence>
<dbReference type="PROSITE" id="PS50088">
    <property type="entry name" value="ANK_REPEAT"/>
    <property type="match status" value="1"/>
</dbReference>
<dbReference type="EMBL" id="UXUI01007717">
    <property type="protein sequence ID" value="VDD88987.1"/>
    <property type="molecule type" value="Genomic_DNA"/>
</dbReference>
<dbReference type="PANTHER" id="PTHR24121:SF23">
    <property type="entry name" value="NO MECHANORECEPTOR POTENTIAL C, ISOFORM H"/>
    <property type="match status" value="1"/>
</dbReference>
<evidence type="ECO:0000313" key="2">
    <source>
        <dbReference type="EMBL" id="VDD88987.1"/>
    </source>
</evidence>
<keyword evidence="3" id="KW-1185">Reference proteome</keyword>
<protein>
    <submittedName>
        <fullName evidence="4">ANK_REP_REGION domain-containing protein</fullName>
    </submittedName>
</protein>
<dbReference type="AlphaFoldDB" id="A0A0N4V2J0"/>
<dbReference type="SMART" id="SM00248">
    <property type="entry name" value="ANK"/>
    <property type="match status" value="3"/>
</dbReference>
<sequence>MPLPSSPKRCCQTAFQAVRADHLDCLAEMGRDLLESRDIYGQTPLHVAAKLGRLDIVEFLLKYAPETQDVITQCGENPILIAAAEGHIRIVERLLQGPLKLATVRALHRDINGTSVLMAAVVRGDNDMAFWLLRRFGKALAMHPNNCRMLPLHVAAAQGDRKVTLAINVDNLFLH</sequence>
<dbReference type="Gene3D" id="1.25.40.20">
    <property type="entry name" value="Ankyrin repeat-containing domain"/>
    <property type="match status" value="1"/>
</dbReference>
<feature type="repeat" description="ANK" evidence="1">
    <location>
        <begin position="40"/>
        <end position="62"/>
    </location>
</feature>
<dbReference type="SUPFAM" id="SSF48403">
    <property type="entry name" value="Ankyrin repeat"/>
    <property type="match status" value="1"/>
</dbReference>
<proteinExistence type="predicted"/>
<accession>A0A0N4V2J0</accession>
<gene>
    <name evidence="2" type="ORF">EVEC_LOCUS3922</name>
</gene>
<dbReference type="InterPro" id="IPR036770">
    <property type="entry name" value="Ankyrin_rpt-contain_sf"/>
</dbReference>
<dbReference type="WBParaSite" id="EVEC_0000421401-mRNA-1">
    <property type="protein sequence ID" value="EVEC_0000421401-mRNA-1"/>
    <property type="gene ID" value="EVEC_0000421401"/>
</dbReference>
<evidence type="ECO:0000313" key="4">
    <source>
        <dbReference type="WBParaSite" id="EVEC_0000421401-mRNA-1"/>
    </source>
</evidence>
<reference evidence="2 3" key="2">
    <citation type="submission" date="2018-10" db="EMBL/GenBank/DDBJ databases">
        <authorList>
            <consortium name="Pathogen Informatics"/>
        </authorList>
    </citation>
    <scope>NUCLEOTIDE SEQUENCE [LARGE SCALE GENOMIC DNA]</scope>
</reference>
<dbReference type="PANTHER" id="PTHR24121">
    <property type="entry name" value="NO MECHANORECEPTOR POTENTIAL C, ISOFORM D-RELATED"/>
    <property type="match status" value="1"/>
</dbReference>
<dbReference type="STRING" id="51028.A0A0N4V2J0"/>
<dbReference type="OrthoDB" id="10261302at2759"/>